<comment type="caution">
    <text evidence="2">The sequence shown here is derived from an EMBL/GenBank/DDBJ whole genome shotgun (WGS) entry which is preliminary data.</text>
</comment>
<protein>
    <submittedName>
        <fullName evidence="2">Uncharacterized protein</fullName>
    </submittedName>
</protein>
<sequence length="86" mass="9788">MKRKNSPTIGLLFLSIAYMVFCCLIFFFLALITVKYLINHSVYLEKSDIKHILITSTIAGTATALRAWVFAKIDQHKARKSRPSDP</sequence>
<dbReference type="Proteomes" id="UP000786875">
    <property type="component" value="Unassembled WGS sequence"/>
</dbReference>
<reference evidence="2 3" key="1">
    <citation type="submission" date="2020-04" db="EMBL/GenBank/DDBJ databases">
        <title>Genome sequencing of Rosenbergiella species.</title>
        <authorList>
            <person name="Alvarez-Perez S."/>
            <person name="Lievens B."/>
        </authorList>
    </citation>
    <scope>NUCLEOTIDE SEQUENCE [LARGE SCALE GENOMIC DNA]</scope>
    <source>
        <strain evidence="2 3">CdVSA20.1</strain>
    </source>
</reference>
<dbReference type="EMBL" id="JABBFO010000016">
    <property type="protein sequence ID" value="MBT0728324.1"/>
    <property type="molecule type" value="Genomic_DNA"/>
</dbReference>
<evidence type="ECO:0000313" key="2">
    <source>
        <dbReference type="EMBL" id="MBT0728324.1"/>
    </source>
</evidence>
<gene>
    <name evidence="2" type="ORF">HGT73_13295</name>
</gene>
<organism evidence="2 3">
    <name type="scientific">Rosenbergiella australiborealis</name>
    <dbReference type="NCBI Taxonomy" id="1544696"/>
    <lineage>
        <taxon>Bacteria</taxon>
        <taxon>Pseudomonadati</taxon>
        <taxon>Pseudomonadota</taxon>
        <taxon>Gammaproteobacteria</taxon>
        <taxon>Enterobacterales</taxon>
        <taxon>Erwiniaceae</taxon>
        <taxon>Rosenbergiella</taxon>
    </lineage>
</organism>
<dbReference type="RefSeq" id="WP_214215749.1">
    <property type="nucleotide sequence ID" value="NZ_JABBFO010000016.1"/>
</dbReference>
<evidence type="ECO:0000313" key="3">
    <source>
        <dbReference type="Proteomes" id="UP000786875"/>
    </source>
</evidence>
<keyword evidence="1" id="KW-1133">Transmembrane helix</keyword>
<feature type="transmembrane region" description="Helical" evidence="1">
    <location>
        <begin position="12"/>
        <end position="32"/>
    </location>
</feature>
<feature type="transmembrane region" description="Helical" evidence="1">
    <location>
        <begin position="52"/>
        <end position="71"/>
    </location>
</feature>
<accession>A0ABS5T7G8</accession>
<keyword evidence="1" id="KW-0812">Transmembrane</keyword>
<proteinExistence type="predicted"/>
<name>A0ABS5T7G8_9GAMM</name>
<keyword evidence="3" id="KW-1185">Reference proteome</keyword>
<keyword evidence="1" id="KW-0472">Membrane</keyword>
<evidence type="ECO:0000256" key="1">
    <source>
        <dbReference type="SAM" id="Phobius"/>
    </source>
</evidence>